<feature type="region of interest" description="Disordered" evidence="1">
    <location>
        <begin position="1"/>
        <end position="39"/>
    </location>
</feature>
<evidence type="ECO:0000313" key="2">
    <source>
        <dbReference type="EMBL" id="KAF2575138.1"/>
    </source>
</evidence>
<feature type="compositionally biased region" description="Polar residues" evidence="1">
    <location>
        <begin position="29"/>
        <end position="38"/>
    </location>
</feature>
<accession>A0A8S9IZM4</accession>
<gene>
    <name evidence="2" type="ORF">F2Q70_00006089</name>
</gene>
<reference evidence="2" key="1">
    <citation type="submission" date="2019-12" db="EMBL/GenBank/DDBJ databases">
        <title>Genome sequencing and annotation of Brassica cretica.</title>
        <authorList>
            <person name="Studholme D.J."/>
            <person name="Sarris P.F."/>
        </authorList>
    </citation>
    <scope>NUCLEOTIDE SEQUENCE</scope>
    <source>
        <strain evidence="2">PFS-102/07</strain>
        <tissue evidence="2">Leaf</tissue>
    </source>
</reference>
<evidence type="ECO:0000256" key="1">
    <source>
        <dbReference type="SAM" id="MobiDB-lite"/>
    </source>
</evidence>
<organism evidence="2">
    <name type="scientific">Brassica cretica</name>
    <name type="common">Mustard</name>
    <dbReference type="NCBI Taxonomy" id="69181"/>
    <lineage>
        <taxon>Eukaryota</taxon>
        <taxon>Viridiplantae</taxon>
        <taxon>Streptophyta</taxon>
        <taxon>Embryophyta</taxon>
        <taxon>Tracheophyta</taxon>
        <taxon>Spermatophyta</taxon>
        <taxon>Magnoliopsida</taxon>
        <taxon>eudicotyledons</taxon>
        <taxon>Gunneridae</taxon>
        <taxon>Pentapetalae</taxon>
        <taxon>rosids</taxon>
        <taxon>malvids</taxon>
        <taxon>Brassicales</taxon>
        <taxon>Brassicaceae</taxon>
        <taxon>Brassiceae</taxon>
        <taxon>Brassica</taxon>
    </lineage>
</organism>
<name>A0A8S9IZM4_BRACR</name>
<proteinExistence type="predicted"/>
<dbReference type="AlphaFoldDB" id="A0A8S9IZM4"/>
<sequence length="108" mass="12829">MKTCQSQSPPSFSGRNQSRDAAELRPSEQKNQWRNPFKQNDFHKRFNREIYSGGSNHKKRQLSAIDLNNYVFQHARIDIFEYLNKHEDATVFERKGKIMEARIKSQLE</sequence>
<comment type="caution">
    <text evidence="2">The sequence shown here is derived from an EMBL/GenBank/DDBJ whole genome shotgun (WGS) entry which is preliminary data.</text>
</comment>
<protein>
    <submittedName>
        <fullName evidence="2">Uncharacterized protein</fullName>
    </submittedName>
</protein>
<feature type="compositionally biased region" description="Basic and acidic residues" evidence="1">
    <location>
        <begin position="17"/>
        <end position="28"/>
    </location>
</feature>
<dbReference type="EMBL" id="QGKY02001015">
    <property type="protein sequence ID" value="KAF2575138.1"/>
    <property type="molecule type" value="Genomic_DNA"/>
</dbReference>
<feature type="compositionally biased region" description="Polar residues" evidence="1">
    <location>
        <begin position="1"/>
        <end position="16"/>
    </location>
</feature>